<dbReference type="Gene3D" id="3.60.140.10">
    <property type="entry name" value="CNF1/YfiH-like putative cysteine hydrolases"/>
    <property type="match status" value="1"/>
</dbReference>
<proteinExistence type="inferred from homology"/>
<keyword evidence="5" id="KW-0378">Hydrolase</keyword>
<evidence type="ECO:0000313" key="11">
    <source>
        <dbReference type="EMBL" id="SFO46873.1"/>
    </source>
</evidence>
<evidence type="ECO:0000256" key="9">
    <source>
        <dbReference type="ARBA" id="ARBA00049893"/>
    </source>
</evidence>
<dbReference type="GO" id="GO:0017061">
    <property type="term" value="F:S-methyl-5-thioadenosine phosphorylase activity"/>
    <property type="evidence" value="ECO:0007669"/>
    <property type="project" value="UniProtKB-EC"/>
</dbReference>
<dbReference type="InterPro" id="IPR003730">
    <property type="entry name" value="Cu_polyphenol_OxRdtase"/>
</dbReference>
<dbReference type="STRING" id="655353.SAMN04488056_106205"/>
<evidence type="ECO:0000256" key="10">
    <source>
        <dbReference type="RuleBase" id="RU361274"/>
    </source>
</evidence>
<dbReference type="Pfam" id="PF02578">
    <property type="entry name" value="Cu-oxidase_4"/>
    <property type="match status" value="1"/>
</dbReference>
<evidence type="ECO:0000256" key="1">
    <source>
        <dbReference type="ARBA" id="ARBA00000553"/>
    </source>
</evidence>
<gene>
    <name evidence="11" type="ORF">SAMN04488056_106205</name>
</gene>
<dbReference type="GO" id="GO:0005507">
    <property type="term" value="F:copper ion binding"/>
    <property type="evidence" value="ECO:0007669"/>
    <property type="project" value="TreeGrafter"/>
</dbReference>
<comment type="catalytic activity">
    <reaction evidence="7">
        <text>adenosine + H2O + H(+) = inosine + NH4(+)</text>
        <dbReference type="Rhea" id="RHEA:24408"/>
        <dbReference type="ChEBI" id="CHEBI:15377"/>
        <dbReference type="ChEBI" id="CHEBI:15378"/>
        <dbReference type="ChEBI" id="CHEBI:16335"/>
        <dbReference type="ChEBI" id="CHEBI:17596"/>
        <dbReference type="ChEBI" id="CHEBI:28938"/>
        <dbReference type="EC" id="3.5.4.4"/>
    </reaction>
    <physiologicalReaction direction="left-to-right" evidence="7">
        <dbReference type="Rhea" id="RHEA:24409"/>
    </physiologicalReaction>
</comment>
<comment type="catalytic activity">
    <reaction evidence="9">
        <text>S-methyl-5'-thioadenosine + phosphate = 5-(methylsulfanyl)-alpha-D-ribose 1-phosphate + adenine</text>
        <dbReference type="Rhea" id="RHEA:11852"/>
        <dbReference type="ChEBI" id="CHEBI:16708"/>
        <dbReference type="ChEBI" id="CHEBI:17509"/>
        <dbReference type="ChEBI" id="CHEBI:43474"/>
        <dbReference type="ChEBI" id="CHEBI:58533"/>
        <dbReference type="EC" id="2.4.2.28"/>
    </reaction>
    <physiologicalReaction direction="left-to-right" evidence="9">
        <dbReference type="Rhea" id="RHEA:11853"/>
    </physiologicalReaction>
</comment>
<keyword evidence="12" id="KW-1185">Reference proteome</keyword>
<sequence>MRIQHPSLEALDGIAHGFFTRRGGSSKETYHSLNCGFGSGDDKEQVRQNRALVAKSLGVASDRLVTAYQVHSPDAMIVDAPFREGETPKLDALVTNTPGLAVAILTADCGPLLFADQQAGVVAAAHAGWRGAFEGVIADTVDKMCELGAKPEAITAILGPTISRDNYEVDQAFMDRFLERSASWNRFFSAGKRDGHVQFDLPAFILSRLQESGVGTAINLDRCTYGEEELFFSYRRTTHRNEPDYGRLISAIAII</sequence>
<dbReference type="GO" id="GO:0016787">
    <property type="term" value="F:hydrolase activity"/>
    <property type="evidence" value="ECO:0007669"/>
    <property type="project" value="UniProtKB-KW"/>
</dbReference>
<dbReference type="RefSeq" id="WP_090073070.1">
    <property type="nucleotide sequence ID" value="NZ_FOVR01000006.1"/>
</dbReference>
<evidence type="ECO:0000256" key="5">
    <source>
        <dbReference type="ARBA" id="ARBA00022801"/>
    </source>
</evidence>
<accession>A0A1I5HF50</accession>
<keyword evidence="4" id="KW-0479">Metal-binding</keyword>
<dbReference type="PANTHER" id="PTHR30616:SF2">
    <property type="entry name" value="PURINE NUCLEOSIDE PHOSPHORYLASE LACC1"/>
    <property type="match status" value="1"/>
</dbReference>
<dbReference type="Proteomes" id="UP000199236">
    <property type="component" value="Unassembled WGS sequence"/>
</dbReference>
<reference evidence="11 12" key="1">
    <citation type="submission" date="2016-10" db="EMBL/GenBank/DDBJ databases">
        <authorList>
            <person name="de Groot N.N."/>
        </authorList>
    </citation>
    <scope>NUCLEOTIDE SEQUENCE [LARGE SCALE GENOMIC DNA]</scope>
    <source>
        <strain evidence="11 12">CGMCC 1.9157</strain>
    </source>
</reference>
<dbReference type="CDD" id="cd16833">
    <property type="entry name" value="YfiH"/>
    <property type="match status" value="1"/>
</dbReference>
<dbReference type="AlphaFoldDB" id="A0A1I5HF50"/>
<dbReference type="SUPFAM" id="SSF64438">
    <property type="entry name" value="CNF1/YfiH-like putative cysteine hydrolases"/>
    <property type="match status" value="1"/>
</dbReference>
<evidence type="ECO:0000256" key="6">
    <source>
        <dbReference type="ARBA" id="ARBA00022833"/>
    </source>
</evidence>
<dbReference type="NCBIfam" id="TIGR00726">
    <property type="entry name" value="peptidoglycan editing factor PgeF"/>
    <property type="match status" value="1"/>
</dbReference>
<evidence type="ECO:0000256" key="7">
    <source>
        <dbReference type="ARBA" id="ARBA00047989"/>
    </source>
</evidence>
<keyword evidence="3" id="KW-0808">Transferase</keyword>
<dbReference type="InterPro" id="IPR011324">
    <property type="entry name" value="Cytotoxic_necrot_fac-like_cat"/>
</dbReference>
<name>A0A1I5HF50_9HYPH</name>
<keyword evidence="6" id="KW-0862">Zinc</keyword>
<comment type="similarity">
    <text evidence="2 10">Belongs to the purine nucleoside phosphorylase YfiH/LACC1 family.</text>
</comment>
<evidence type="ECO:0000313" key="12">
    <source>
        <dbReference type="Proteomes" id="UP000199236"/>
    </source>
</evidence>
<evidence type="ECO:0000256" key="3">
    <source>
        <dbReference type="ARBA" id="ARBA00022679"/>
    </source>
</evidence>
<comment type="catalytic activity">
    <reaction evidence="8">
        <text>adenosine + phosphate = alpha-D-ribose 1-phosphate + adenine</text>
        <dbReference type="Rhea" id="RHEA:27642"/>
        <dbReference type="ChEBI" id="CHEBI:16335"/>
        <dbReference type="ChEBI" id="CHEBI:16708"/>
        <dbReference type="ChEBI" id="CHEBI:43474"/>
        <dbReference type="ChEBI" id="CHEBI:57720"/>
        <dbReference type="EC" id="2.4.2.1"/>
    </reaction>
    <physiologicalReaction direction="left-to-right" evidence="8">
        <dbReference type="Rhea" id="RHEA:27643"/>
    </physiologicalReaction>
</comment>
<dbReference type="EMBL" id="FOVR01000006">
    <property type="protein sequence ID" value="SFO46873.1"/>
    <property type="molecule type" value="Genomic_DNA"/>
</dbReference>
<protein>
    <recommendedName>
        <fullName evidence="10">Purine nucleoside phosphorylase</fullName>
    </recommendedName>
</protein>
<dbReference type="OrthoDB" id="4279at2"/>
<evidence type="ECO:0000256" key="4">
    <source>
        <dbReference type="ARBA" id="ARBA00022723"/>
    </source>
</evidence>
<dbReference type="InterPro" id="IPR038371">
    <property type="entry name" value="Cu_polyphenol_OxRdtase_sf"/>
</dbReference>
<comment type="catalytic activity">
    <reaction evidence="1">
        <text>inosine + phosphate = alpha-D-ribose 1-phosphate + hypoxanthine</text>
        <dbReference type="Rhea" id="RHEA:27646"/>
        <dbReference type="ChEBI" id="CHEBI:17368"/>
        <dbReference type="ChEBI" id="CHEBI:17596"/>
        <dbReference type="ChEBI" id="CHEBI:43474"/>
        <dbReference type="ChEBI" id="CHEBI:57720"/>
        <dbReference type="EC" id="2.4.2.1"/>
    </reaction>
    <physiologicalReaction direction="left-to-right" evidence="1">
        <dbReference type="Rhea" id="RHEA:27647"/>
    </physiologicalReaction>
</comment>
<dbReference type="PANTHER" id="PTHR30616">
    <property type="entry name" value="UNCHARACTERIZED PROTEIN YFIH"/>
    <property type="match status" value="1"/>
</dbReference>
<organism evidence="11 12">
    <name type="scientific">Cohaesibacter marisflavi</name>
    <dbReference type="NCBI Taxonomy" id="655353"/>
    <lineage>
        <taxon>Bacteria</taxon>
        <taxon>Pseudomonadati</taxon>
        <taxon>Pseudomonadota</taxon>
        <taxon>Alphaproteobacteria</taxon>
        <taxon>Hyphomicrobiales</taxon>
        <taxon>Cohaesibacteraceae</taxon>
    </lineage>
</organism>
<evidence type="ECO:0000256" key="8">
    <source>
        <dbReference type="ARBA" id="ARBA00048968"/>
    </source>
</evidence>
<evidence type="ECO:0000256" key="2">
    <source>
        <dbReference type="ARBA" id="ARBA00007353"/>
    </source>
</evidence>